<dbReference type="Proteomes" id="UP000886501">
    <property type="component" value="Unassembled WGS sequence"/>
</dbReference>
<reference evidence="1" key="1">
    <citation type="submission" date="2019-10" db="EMBL/GenBank/DDBJ databases">
        <authorList>
            <consortium name="DOE Joint Genome Institute"/>
            <person name="Kuo A."/>
            <person name="Miyauchi S."/>
            <person name="Kiss E."/>
            <person name="Drula E."/>
            <person name="Kohler A."/>
            <person name="Sanchez-Garcia M."/>
            <person name="Andreopoulos B."/>
            <person name="Barry K.W."/>
            <person name="Bonito G."/>
            <person name="Buee M."/>
            <person name="Carver A."/>
            <person name="Chen C."/>
            <person name="Cichocki N."/>
            <person name="Clum A."/>
            <person name="Culley D."/>
            <person name="Crous P.W."/>
            <person name="Fauchery L."/>
            <person name="Girlanda M."/>
            <person name="Hayes R."/>
            <person name="Keri Z."/>
            <person name="Labutti K."/>
            <person name="Lipzen A."/>
            <person name="Lombard V."/>
            <person name="Magnuson J."/>
            <person name="Maillard F."/>
            <person name="Morin E."/>
            <person name="Murat C."/>
            <person name="Nolan M."/>
            <person name="Ohm R."/>
            <person name="Pangilinan J."/>
            <person name="Pereira M."/>
            <person name="Perotto S."/>
            <person name="Peter M."/>
            <person name="Riley R."/>
            <person name="Sitrit Y."/>
            <person name="Stielow B."/>
            <person name="Szollosi G."/>
            <person name="Zifcakova L."/>
            <person name="Stursova M."/>
            <person name="Spatafora J.W."/>
            <person name="Tedersoo L."/>
            <person name="Vaario L.-M."/>
            <person name="Yamada A."/>
            <person name="Yan M."/>
            <person name="Wang P."/>
            <person name="Xu J."/>
            <person name="Bruns T."/>
            <person name="Baldrian P."/>
            <person name="Vilgalys R."/>
            <person name="Henrissat B."/>
            <person name="Grigoriev I.V."/>
            <person name="Hibbett D."/>
            <person name="Nagy L.G."/>
            <person name="Martin F.M."/>
        </authorList>
    </citation>
    <scope>NUCLEOTIDE SEQUENCE</scope>
    <source>
        <strain evidence="1">P2</strain>
    </source>
</reference>
<gene>
    <name evidence="1" type="ORF">BDM02DRAFT_687220</name>
</gene>
<accession>A0ACB6Z6R2</accession>
<protein>
    <submittedName>
        <fullName evidence="1">Uncharacterized protein</fullName>
    </submittedName>
</protein>
<name>A0ACB6Z6R2_THEGA</name>
<reference evidence="1" key="2">
    <citation type="journal article" date="2020" name="Nat. Commun.">
        <title>Large-scale genome sequencing of mycorrhizal fungi provides insights into the early evolution of symbiotic traits.</title>
        <authorList>
            <person name="Miyauchi S."/>
            <person name="Kiss E."/>
            <person name="Kuo A."/>
            <person name="Drula E."/>
            <person name="Kohler A."/>
            <person name="Sanchez-Garcia M."/>
            <person name="Morin E."/>
            <person name="Andreopoulos B."/>
            <person name="Barry K.W."/>
            <person name="Bonito G."/>
            <person name="Buee M."/>
            <person name="Carver A."/>
            <person name="Chen C."/>
            <person name="Cichocki N."/>
            <person name="Clum A."/>
            <person name="Culley D."/>
            <person name="Crous P.W."/>
            <person name="Fauchery L."/>
            <person name="Girlanda M."/>
            <person name="Hayes R.D."/>
            <person name="Keri Z."/>
            <person name="LaButti K."/>
            <person name="Lipzen A."/>
            <person name="Lombard V."/>
            <person name="Magnuson J."/>
            <person name="Maillard F."/>
            <person name="Murat C."/>
            <person name="Nolan M."/>
            <person name="Ohm R.A."/>
            <person name="Pangilinan J."/>
            <person name="Pereira M.F."/>
            <person name="Perotto S."/>
            <person name="Peter M."/>
            <person name="Pfister S."/>
            <person name="Riley R."/>
            <person name="Sitrit Y."/>
            <person name="Stielow J.B."/>
            <person name="Szollosi G."/>
            <person name="Zifcakova L."/>
            <person name="Stursova M."/>
            <person name="Spatafora J.W."/>
            <person name="Tedersoo L."/>
            <person name="Vaario L.M."/>
            <person name="Yamada A."/>
            <person name="Yan M."/>
            <person name="Wang P."/>
            <person name="Xu J."/>
            <person name="Bruns T."/>
            <person name="Baldrian P."/>
            <person name="Vilgalys R."/>
            <person name="Dunand C."/>
            <person name="Henrissat B."/>
            <person name="Grigoriev I.V."/>
            <person name="Hibbett D."/>
            <person name="Nagy L.G."/>
            <person name="Martin F.M."/>
        </authorList>
    </citation>
    <scope>NUCLEOTIDE SEQUENCE</scope>
    <source>
        <strain evidence="1">P2</strain>
    </source>
</reference>
<evidence type="ECO:0000313" key="2">
    <source>
        <dbReference type="Proteomes" id="UP000886501"/>
    </source>
</evidence>
<organism evidence="1 2">
    <name type="scientific">Thelephora ganbajun</name>
    <name type="common">Ganba fungus</name>
    <dbReference type="NCBI Taxonomy" id="370292"/>
    <lineage>
        <taxon>Eukaryota</taxon>
        <taxon>Fungi</taxon>
        <taxon>Dikarya</taxon>
        <taxon>Basidiomycota</taxon>
        <taxon>Agaricomycotina</taxon>
        <taxon>Agaricomycetes</taxon>
        <taxon>Thelephorales</taxon>
        <taxon>Thelephoraceae</taxon>
        <taxon>Thelephora</taxon>
    </lineage>
</organism>
<keyword evidence="2" id="KW-1185">Reference proteome</keyword>
<dbReference type="EMBL" id="MU118100">
    <property type="protein sequence ID" value="KAF9645199.1"/>
    <property type="molecule type" value="Genomic_DNA"/>
</dbReference>
<evidence type="ECO:0000313" key="1">
    <source>
        <dbReference type="EMBL" id="KAF9645199.1"/>
    </source>
</evidence>
<sequence length="179" mass="21012">MEFFIWVLAYITVANIEYKDHTIKISPSPLVETWFRDHDLTGRSAHIMSKQRFHLEYGRRQRVSARCFRYLDVVRQTMEYWDKFHQSLKHTKHMVEPGWPTQTIQEPITREPEVDDPAGSLRTFIKQVEERLVKNSMEKGFTEGESTSVRGDRNPNHRCQLSCIISYLNPGKGTLNDGL</sequence>
<proteinExistence type="predicted"/>
<comment type="caution">
    <text evidence="1">The sequence shown here is derived from an EMBL/GenBank/DDBJ whole genome shotgun (WGS) entry which is preliminary data.</text>
</comment>